<evidence type="ECO:0008006" key="3">
    <source>
        <dbReference type="Google" id="ProtNLM"/>
    </source>
</evidence>
<organism evidence="1 2">
    <name type="scientific">Planotetraspora phitsanulokensis</name>
    <dbReference type="NCBI Taxonomy" id="575192"/>
    <lineage>
        <taxon>Bacteria</taxon>
        <taxon>Bacillati</taxon>
        <taxon>Actinomycetota</taxon>
        <taxon>Actinomycetes</taxon>
        <taxon>Streptosporangiales</taxon>
        <taxon>Streptosporangiaceae</taxon>
        <taxon>Planotetraspora</taxon>
    </lineage>
</organism>
<protein>
    <recommendedName>
        <fullName evidence="3">Methyltransferase type 11 domain-containing protein</fullName>
    </recommendedName>
</protein>
<comment type="caution">
    <text evidence="1">The sequence shown here is derived from an EMBL/GenBank/DDBJ whole genome shotgun (WGS) entry which is preliminary data.</text>
</comment>
<gene>
    <name evidence="1" type="ORF">Pph01_27510</name>
</gene>
<dbReference type="InterPro" id="IPR029063">
    <property type="entry name" value="SAM-dependent_MTases_sf"/>
</dbReference>
<dbReference type="EMBL" id="BOOP01000009">
    <property type="protein sequence ID" value="GII37748.1"/>
    <property type="molecule type" value="Genomic_DNA"/>
</dbReference>
<sequence>MTTSDADVPGGAAGPGPVTYEAAGSSQLLWWAAGLGMGLANAARHRIRGYRTPRAFSADEVERSVDYVIGVADRWAKDCELDFAGRRILELGPGPDLGTGAVLLARGAKSYAAADLFALASDTNPAFYEALGGRLGTQVDLEQIGYHITTYPEMAEVEGPFDLVVSNAALEHFDDVRTTFARLADLVAPGGMMCHHIDGMIHMRGVRRRDPLNMLRYRRWVYRAMSFPGIPNRLRAADFLAAAAATGWTARIVPHLVAPDHYVEWARRGLASPYAAMDAGDLALLTFTLVAVR</sequence>
<name>A0A8J3U366_9ACTN</name>
<reference evidence="1 2" key="1">
    <citation type="submission" date="2021-01" db="EMBL/GenBank/DDBJ databases">
        <title>Whole genome shotgun sequence of Planotetraspora phitsanulokensis NBRC 104273.</title>
        <authorList>
            <person name="Komaki H."/>
            <person name="Tamura T."/>
        </authorList>
    </citation>
    <scope>NUCLEOTIDE SEQUENCE [LARGE SCALE GENOMIC DNA]</scope>
    <source>
        <strain evidence="1 2">NBRC 104273</strain>
    </source>
</reference>
<evidence type="ECO:0000313" key="2">
    <source>
        <dbReference type="Proteomes" id="UP000622547"/>
    </source>
</evidence>
<dbReference type="CDD" id="cd02440">
    <property type="entry name" value="AdoMet_MTases"/>
    <property type="match status" value="1"/>
</dbReference>
<dbReference type="SUPFAM" id="SSF53335">
    <property type="entry name" value="S-adenosyl-L-methionine-dependent methyltransferases"/>
    <property type="match status" value="1"/>
</dbReference>
<accession>A0A8J3U366</accession>
<dbReference type="Gene3D" id="3.40.50.150">
    <property type="entry name" value="Vaccinia Virus protein VP39"/>
    <property type="match status" value="1"/>
</dbReference>
<keyword evidence="2" id="KW-1185">Reference proteome</keyword>
<dbReference type="AlphaFoldDB" id="A0A8J3U366"/>
<dbReference type="Proteomes" id="UP000622547">
    <property type="component" value="Unassembled WGS sequence"/>
</dbReference>
<dbReference type="RefSeq" id="WP_204073411.1">
    <property type="nucleotide sequence ID" value="NZ_BAABHI010000027.1"/>
</dbReference>
<evidence type="ECO:0000313" key="1">
    <source>
        <dbReference type="EMBL" id="GII37748.1"/>
    </source>
</evidence>
<proteinExistence type="predicted"/>
<dbReference type="Pfam" id="PF13489">
    <property type="entry name" value="Methyltransf_23"/>
    <property type="match status" value="1"/>
</dbReference>